<dbReference type="PANTHER" id="PTHR45626:SF11">
    <property type="entry name" value="FAMILY HELICASE, PUTATIVE (AFU_ORTHOLOGUE AFUA_5G06590)-RELATED"/>
    <property type="match status" value="1"/>
</dbReference>
<feature type="region of interest" description="Disordered" evidence="13">
    <location>
        <begin position="1"/>
        <end position="52"/>
    </location>
</feature>
<dbReference type="CDD" id="cd18793">
    <property type="entry name" value="SF2_C_SNF"/>
    <property type="match status" value="1"/>
</dbReference>
<dbReference type="SUPFAM" id="SSF52540">
    <property type="entry name" value="P-loop containing nucleoside triphosphate hydrolases"/>
    <property type="match status" value="2"/>
</dbReference>
<keyword evidence="5 11" id="KW-0863">Zinc-finger</keyword>
<dbReference type="AlphaFoldDB" id="C5FVY4"/>
<keyword evidence="10" id="KW-0539">Nucleus</keyword>
<feature type="domain" description="Helicase ATP-binding" evidence="15">
    <location>
        <begin position="344"/>
        <end position="522"/>
    </location>
</feature>
<keyword evidence="12" id="KW-0175">Coiled coil</keyword>
<dbReference type="Gene3D" id="3.30.70.2330">
    <property type="match status" value="1"/>
</dbReference>
<dbReference type="EMBL" id="DS995706">
    <property type="protein sequence ID" value="EEQ34068.1"/>
    <property type="molecule type" value="Genomic_DNA"/>
</dbReference>
<keyword evidence="18" id="KW-1185">Reference proteome</keyword>
<dbReference type="Proteomes" id="UP000002035">
    <property type="component" value="Unassembled WGS sequence"/>
</dbReference>
<dbReference type="PROSITE" id="PS51192">
    <property type="entry name" value="HELICASE_ATP_BIND_1"/>
    <property type="match status" value="1"/>
</dbReference>
<dbReference type="VEuPathDB" id="FungiDB:MCYG_06887"/>
<evidence type="ECO:0000256" key="3">
    <source>
        <dbReference type="ARBA" id="ARBA00022723"/>
    </source>
</evidence>
<keyword evidence="6" id="KW-0378">Hydrolase</keyword>
<sequence length="919" mass="102371">MSSKRRIGLVDLTGDSPLSPSRKSSKAPTDGQQLRASQNSIDIAQGEPSTQMERDEELNAMQTAQDSQDLDDVAYLTSELYGHLQTKIVGVRFYNGHATYGECVLIKREATNKYDSNAVRVDNVMGHQIGHLPRVLVSRLAPYMDSNELLVEGTLSGEIGAYDCPITLRLFGTSEPEARAQLIEKMQRDKLPIGAAKAEIRKLKQEQAKKAKEDAARIRANAKVLAREKKGDIMFANLSQGTEPTQQTESLDELLSQSITFNPRETEKIVEKFGMDETELSQMPMADCPAQLSTKLLPYQRQGLAWMLDRESPSLPKEGSDEIVQLWKRVGKRYMNIATNYSSSSAPPLASGGILADDMGLGKTIQIISLILANSTPKTPKSSKTTLIISPLGVMSNWRDQIAAHIFDEHALSVLTYHGPGKKEAANLAKYDVVITTYGALASEYGQLLGATGKLAKAKKGLFSVHWRRVVLDEGHTIRTPKTKAARAACLLEADSRWSLTGTPIVNNLKDLYSQGKFIRLSGGLEDLPVFHSALIRPLNAGDENASLLLQALMATICLRRRKDMSFVNLRLPPMESHILHVKFLPHEKEKYDMFEAEAKGVFMDFRSNKKGKSTYSHVLEVLLRLRQVCNHWKLCHDRVKGLMDLLEKDKVVQLTPENMKALQTVLQLRIESQEECSICLESLNNPVITPCAHSFDYSCIEQVIELQHKCPLCRAEIKDCSALVSPAAELGEDSNEVEVDSESTSSKIQALIKILMAKGQVLGTKTVVFSQWTSFLDLIEPQLSLNNINFARIDGKMNSAKRDAAMRKLTHDPECTVMLASLNVCSVGLNLVAANQVILADSWWAPAIEDQAVDRVYRLGQTRPTTIWRLVMEDSIEDRVLDIQKEKRELMTTAFQEKAGPKDQAQRSRLADLEKLFR</sequence>
<feature type="compositionally biased region" description="Polar residues" evidence="13">
    <location>
        <begin position="16"/>
        <end position="51"/>
    </location>
</feature>
<dbReference type="SMART" id="SM00184">
    <property type="entry name" value="RING"/>
    <property type="match status" value="1"/>
</dbReference>
<evidence type="ECO:0000256" key="5">
    <source>
        <dbReference type="ARBA" id="ARBA00022771"/>
    </source>
</evidence>
<dbReference type="GO" id="GO:0004386">
    <property type="term" value="F:helicase activity"/>
    <property type="evidence" value="ECO:0007669"/>
    <property type="project" value="UniProtKB-KW"/>
</dbReference>
<dbReference type="InterPro" id="IPR014001">
    <property type="entry name" value="Helicase_ATP-bd"/>
</dbReference>
<evidence type="ECO:0000256" key="11">
    <source>
        <dbReference type="PROSITE-ProRule" id="PRU00175"/>
    </source>
</evidence>
<dbReference type="GeneID" id="9227005"/>
<evidence type="ECO:0000313" key="18">
    <source>
        <dbReference type="Proteomes" id="UP000002035"/>
    </source>
</evidence>
<dbReference type="InterPro" id="IPR001650">
    <property type="entry name" value="Helicase_C-like"/>
</dbReference>
<proteinExistence type="inferred from homology"/>
<dbReference type="GO" id="GO:0005634">
    <property type="term" value="C:nucleus"/>
    <property type="evidence" value="ECO:0007669"/>
    <property type="project" value="UniProtKB-SubCell"/>
</dbReference>
<dbReference type="CDD" id="cd18008">
    <property type="entry name" value="DEXDc_SHPRH-like"/>
    <property type="match status" value="1"/>
</dbReference>
<gene>
    <name evidence="17" type="ORF">MCYG_06887</name>
</gene>
<evidence type="ECO:0000256" key="2">
    <source>
        <dbReference type="ARBA" id="ARBA00007025"/>
    </source>
</evidence>
<keyword evidence="7" id="KW-0347">Helicase</keyword>
<dbReference type="Gene3D" id="3.30.40.10">
    <property type="entry name" value="Zinc/RING finger domain, C3HC4 (zinc finger)"/>
    <property type="match status" value="1"/>
</dbReference>
<dbReference type="SMART" id="SM00910">
    <property type="entry name" value="HIRAN"/>
    <property type="match status" value="1"/>
</dbReference>
<evidence type="ECO:0000256" key="9">
    <source>
        <dbReference type="ARBA" id="ARBA00022840"/>
    </source>
</evidence>
<dbReference type="RefSeq" id="XP_002844923.1">
    <property type="nucleotide sequence ID" value="XM_002844877.1"/>
</dbReference>
<reference evidence="18" key="1">
    <citation type="journal article" date="2012" name="MBio">
        <title>Comparative genome analysis of Trichophyton rubrum and related dermatophytes reveals candidate genes involved in infection.</title>
        <authorList>
            <person name="Martinez D.A."/>
            <person name="Oliver B.G."/>
            <person name="Graeser Y."/>
            <person name="Goldberg J.M."/>
            <person name="Li W."/>
            <person name="Martinez-Rossi N.M."/>
            <person name="Monod M."/>
            <person name="Shelest E."/>
            <person name="Barton R.C."/>
            <person name="Birch E."/>
            <person name="Brakhage A.A."/>
            <person name="Chen Z."/>
            <person name="Gurr S.J."/>
            <person name="Heiman D."/>
            <person name="Heitman J."/>
            <person name="Kosti I."/>
            <person name="Rossi A."/>
            <person name="Saif S."/>
            <person name="Samalova M."/>
            <person name="Saunders C.W."/>
            <person name="Shea T."/>
            <person name="Summerbell R.C."/>
            <person name="Xu J."/>
            <person name="Young S."/>
            <person name="Zeng Q."/>
            <person name="Birren B.W."/>
            <person name="Cuomo C.A."/>
            <person name="White T.C."/>
        </authorList>
    </citation>
    <scope>NUCLEOTIDE SEQUENCE [LARGE SCALE GENOMIC DNA]</scope>
    <source>
        <strain evidence="18">ATCC MYA-4605 / CBS 113480</strain>
    </source>
</reference>
<comment type="similarity">
    <text evidence="2">Belongs to the SNF2/RAD54 helicase family.</text>
</comment>
<dbReference type="Pfam" id="PF00176">
    <property type="entry name" value="SNF2-rel_dom"/>
    <property type="match status" value="1"/>
</dbReference>
<dbReference type="HOGENOM" id="CLU_000315_2_5_1"/>
<dbReference type="InterPro" id="IPR050628">
    <property type="entry name" value="SNF2_RAD54_helicase_TF"/>
</dbReference>
<feature type="domain" description="RING-type" evidence="14">
    <location>
        <begin position="677"/>
        <end position="715"/>
    </location>
</feature>
<dbReference type="PANTHER" id="PTHR45626">
    <property type="entry name" value="TRANSCRIPTION TERMINATION FACTOR 2-RELATED"/>
    <property type="match status" value="1"/>
</dbReference>
<dbReference type="eggNOG" id="KOG1001">
    <property type="taxonomic scope" value="Eukaryota"/>
</dbReference>
<feature type="coiled-coil region" evidence="12">
    <location>
        <begin position="193"/>
        <end position="228"/>
    </location>
</feature>
<organism evidence="17 18">
    <name type="scientific">Arthroderma otae (strain ATCC MYA-4605 / CBS 113480)</name>
    <name type="common">Microsporum canis</name>
    <dbReference type="NCBI Taxonomy" id="554155"/>
    <lineage>
        <taxon>Eukaryota</taxon>
        <taxon>Fungi</taxon>
        <taxon>Dikarya</taxon>
        <taxon>Ascomycota</taxon>
        <taxon>Pezizomycotina</taxon>
        <taxon>Eurotiomycetes</taxon>
        <taxon>Eurotiomycetidae</taxon>
        <taxon>Onygenales</taxon>
        <taxon>Arthrodermataceae</taxon>
        <taxon>Microsporum</taxon>
    </lineage>
</organism>
<dbReference type="SUPFAM" id="SSF57850">
    <property type="entry name" value="RING/U-box"/>
    <property type="match status" value="1"/>
</dbReference>
<feature type="domain" description="Helicase C-terminal" evidence="16">
    <location>
        <begin position="748"/>
        <end position="907"/>
    </location>
</feature>
<dbReference type="GO" id="GO:0006281">
    <property type="term" value="P:DNA repair"/>
    <property type="evidence" value="ECO:0007669"/>
    <property type="project" value="TreeGrafter"/>
</dbReference>
<dbReference type="Pfam" id="PF00271">
    <property type="entry name" value="Helicase_C"/>
    <property type="match status" value="1"/>
</dbReference>
<dbReference type="InterPro" id="IPR013083">
    <property type="entry name" value="Znf_RING/FYVE/PHD"/>
</dbReference>
<dbReference type="Pfam" id="PF08797">
    <property type="entry name" value="HIRAN"/>
    <property type="match status" value="1"/>
</dbReference>
<dbReference type="Gene3D" id="3.40.50.300">
    <property type="entry name" value="P-loop containing nucleotide triphosphate hydrolases"/>
    <property type="match status" value="1"/>
</dbReference>
<evidence type="ECO:0000313" key="17">
    <source>
        <dbReference type="EMBL" id="EEQ34068.1"/>
    </source>
</evidence>
<dbReference type="Pfam" id="PF13923">
    <property type="entry name" value="zf-C3HC4_2"/>
    <property type="match status" value="1"/>
</dbReference>
<name>C5FVY4_ARTOC</name>
<dbReference type="InterPro" id="IPR014905">
    <property type="entry name" value="HIRAN"/>
</dbReference>
<keyword evidence="8" id="KW-0862">Zinc</keyword>
<dbReference type="GO" id="GO:0008270">
    <property type="term" value="F:zinc ion binding"/>
    <property type="evidence" value="ECO:0007669"/>
    <property type="project" value="UniProtKB-KW"/>
</dbReference>
<dbReference type="SMART" id="SM00490">
    <property type="entry name" value="HELICc"/>
    <property type="match status" value="1"/>
</dbReference>
<feature type="compositionally biased region" description="Basic and acidic residues" evidence="13">
    <location>
        <begin position="900"/>
        <end position="919"/>
    </location>
</feature>
<evidence type="ECO:0000256" key="6">
    <source>
        <dbReference type="ARBA" id="ARBA00022801"/>
    </source>
</evidence>
<feature type="region of interest" description="Disordered" evidence="13">
    <location>
        <begin position="897"/>
        <end position="919"/>
    </location>
</feature>
<dbReference type="PROSITE" id="PS50089">
    <property type="entry name" value="ZF_RING_2"/>
    <property type="match status" value="1"/>
</dbReference>
<protein>
    <submittedName>
        <fullName evidence="17">DNA repair protein RAD5</fullName>
    </submittedName>
</protein>
<dbReference type="InterPro" id="IPR001841">
    <property type="entry name" value="Znf_RING"/>
</dbReference>
<dbReference type="OrthoDB" id="448448at2759"/>
<evidence type="ECO:0000259" key="14">
    <source>
        <dbReference type="PROSITE" id="PS50089"/>
    </source>
</evidence>
<dbReference type="GO" id="GO:0005524">
    <property type="term" value="F:ATP binding"/>
    <property type="evidence" value="ECO:0007669"/>
    <property type="project" value="UniProtKB-KW"/>
</dbReference>
<dbReference type="OMA" id="ETTVWRL"/>
<dbReference type="Gene3D" id="3.40.50.10810">
    <property type="entry name" value="Tandem AAA-ATPase domain"/>
    <property type="match status" value="1"/>
</dbReference>
<keyword evidence="9" id="KW-0067">ATP-binding</keyword>
<dbReference type="InterPro" id="IPR000330">
    <property type="entry name" value="SNF2_N"/>
</dbReference>
<dbReference type="PROSITE" id="PS51194">
    <property type="entry name" value="HELICASE_CTER"/>
    <property type="match status" value="1"/>
</dbReference>
<dbReference type="GO" id="GO:0008094">
    <property type="term" value="F:ATP-dependent activity, acting on DNA"/>
    <property type="evidence" value="ECO:0007669"/>
    <property type="project" value="TreeGrafter"/>
</dbReference>
<accession>C5FVY4</accession>
<evidence type="ECO:0000256" key="8">
    <source>
        <dbReference type="ARBA" id="ARBA00022833"/>
    </source>
</evidence>
<dbReference type="GO" id="GO:0016818">
    <property type="term" value="F:hydrolase activity, acting on acid anhydrides, in phosphorus-containing anhydrides"/>
    <property type="evidence" value="ECO:0007669"/>
    <property type="project" value="InterPro"/>
</dbReference>
<dbReference type="GO" id="GO:0003676">
    <property type="term" value="F:nucleic acid binding"/>
    <property type="evidence" value="ECO:0007669"/>
    <property type="project" value="InterPro"/>
</dbReference>
<evidence type="ECO:0000256" key="12">
    <source>
        <dbReference type="SAM" id="Coils"/>
    </source>
</evidence>
<evidence type="ECO:0000256" key="1">
    <source>
        <dbReference type="ARBA" id="ARBA00004123"/>
    </source>
</evidence>
<evidence type="ECO:0000259" key="15">
    <source>
        <dbReference type="PROSITE" id="PS51192"/>
    </source>
</evidence>
<evidence type="ECO:0000256" key="7">
    <source>
        <dbReference type="ARBA" id="ARBA00022806"/>
    </source>
</evidence>
<evidence type="ECO:0000259" key="16">
    <source>
        <dbReference type="PROSITE" id="PS51194"/>
    </source>
</evidence>
<dbReference type="InterPro" id="IPR038718">
    <property type="entry name" value="SNF2-like_sf"/>
</dbReference>
<keyword evidence="3" id="KW-0479">Metal-binding</keyword>
<keyword evidence="4" id="KW-0547">Nucleotide-binding</keyword>
<evidence type="ECO:0000256" key="10">
    <source>
        <dbReference type="ARBA" id="ARBA00023242"/>
    </source>
</evidence>
<dbReference type="STRING" id="554155.C5FVY4"/>
<evidence type="ECO:0000256" key="4">
    <source>
        <dbReference type="ARBA" id="ARBA00022741"/>
    </source>
</evidence>
<evidence type="ECO:0000256" key="13">
    <source>
        <dbReference type="SAM" id="MobiDB-lite"/>
    </source>
</evidence>
<dbReference type="InterPro" id="IPR027417">
    <property type="entry name" value="P-loop_NTPase"/>
</dbReference>
<dbReference type="SMART" id="SM00487">
    <property type="entry name" value="DEXDc"/>
    <property type="match status" value="1"/>
</dbReference>
<comment type="subcellular location">
    <subcellularLocation>
        <location evidence="1">Nucleus</location>
    </subcellularLocation>
</comment>
<dbReference type="InterPro" id="IPR049730">
    <property type="entry name" value="SNF2/RAD54-like_C"/>
</dbReference>